<protein>
    <submittedName>
        <fullName evidence="1">Uncharacterized protein</fullName>
    </submittedName>
</protein>
<proteinExistence type="predicted"/>
<organism evidence="1 2">
    <name type="scientific">Diploptera punctata</name>
    <name type="common">Pacific beetle cockroach</name>
    <dbReference type="NCBI Taxonomy" id="6984"/>
    <lineage>
        <taxon>Eukaryota</taxon>
        <taxon>Metazoa</taxon>
        <taxon>Ecdysozoa</taxon>
        <taxon>Arthropoda</taxon>
        <taxon>Hexapoda</taxon>
        <taxon>Insecta</taxon>
        <taxon>Pterygota</taxon>
        <taxon>Neoptera</taxon>
        <taxon>Polyneoptera</taxon>
        <taxon>Dictyoptera</taxon>
        <taxon>Blattodea</taxon>
        <taxon>Blaberoidea</taxon>
        <taxon>Blaberidae</taxon>
        <taxon>Diplopterinae</taxon>
        <taxon>Diploptera</taxon>
    </lineage>
</organism>
<keyword evidence="2" id="KW-1185">Reference proteome</keyword>
<feature type="non-terminal residue" evidence="1">
    <location>
        <position position="1"/>
    </location>
</feature>
<comment type="caution">
    <text evidence="1">The sequence shown here is derived from an EMBL/GenBank/DDBJ whole genome shotgun (WGS) entry which is preliminary data.</text>
</comment>
<feature type="non-terminal residue" evidence="1">
    <location>
        <position position="111"/>
    </location>
</feature>
<sequence length="111" mass="13020">LYTFDHSGGLHTWSHHKSHFYPLDPGQSSTRSVHLCFLSCTNTVKAVVKLYTFNYTAIIKLSPTCSLFFFTTFLIDTYMRFGPITFEIYMLIIEFKDQRYNVLVNTFKVQK</sequence>
<dbReference type="Proteomes" id="UP001233999">
    <property type="component" value="Unassembled WGS sequence"/>
</dbReference>
<accession>A0AAD8EDA6</accession>
<reference evidence="1" key="1">
    <citation type="journal article" date="2023" name="IScience">
        <title>Live-bearing cockroach genome reveals convergent evolutionary mechanisms linked to viviparity in insects and beyond.</title>
        <authorList>
            <person name="Fouks B."/>
            <person name="Harrison M.C."/>
            <person name="Mikhailova A.A."/>
            <person name="Marchal E."/>
            <person name="English S."/>
            <person name="Carruthers M."/>
            <person name="Jennings E.C."/>
            <person name="Chiamaka E.L."/>
            <person name="Frigard R.A."/>
            <person name="Pippel M."/>
            <person name="Attardo G.M."/>
            <person name="Benoit J.B."/>
            <person name="Bornberg-Bauer E."/>
            <person name="Tobe S.S."/>
        </authorList>
    </citation>
    <scope>NUCLEOTIDE SEQUENCE</scope>
    <source>
        <strain evidence="1">Stay&amp;Tobe</strain>
    </source>
</reference>
<dbReference type="EMBL" id="JASPKZ010007212">
    <property type="protein sequence ID" value="KAJ9586093.1"/>
    <property type="molecule type" value="Genomic_DNA"/>
</dbReference>
<reference evidence="1" key="2">
    <citation type="submission" date="2023-05" db="EMBL/GenBank/DDBJ databases">
        <authorList>
            <person name="Fouks B."/>
        </authorList>
    </citation>
    <scope>NUCLEOTIDE SEQUENCE</scope>
    <source>
        <strain evidence="1">Stay&amp;Tobe</strain>
        <tissue evidence="1">Testes</tissue>
    </source>
</reference>
<name>A0AAD8EDA6_DIPPU</name>
<evidence type="ECO:0000313" key="1">
    <source>
        <dbReference type="EMBL" id="KAJ9586093.1"/>
    </source>
</evidence>
<gene>
    <name evidence="1" type="ORF">L9F63_020290</name>
</gene>
<dbReference type="AlphaFoldDB" id="A0AAD8EDA6"/>
<evidence type="ECO:0000313" key="2">
    <source>
        <dbReference type="Proteomes" id="UP001233999"/>
    </source>
</evidence>